<dbReference type="PANTHER" id="PTHR45436:SF5">
    <property type="entry name" value="SENSOR HISTIDINE KINASE TRCS"/>
    <property type="match status" value="1"/>
</dbReference>
<evidence type="ECO:0000259" key="9">
    <source>
        <dbReference type="PROSITE" id="PS50109"/>
    </source>
</evidence>
<dbReference type="InterPro" id="IPR003661">
    <property type="entry name" value="HisK_dim/P_dom"/>
</dbReference>
<accession>I3Z054</accession>
<name>I3Z054_AEQSU</name>
<organism evidence="10 11">
    <name type="scientific">Aequorivita sublithincola (strain DSM 14238 / LMG 21431 / ACAM 643 / 9-3)</name>
    <dbReference type="NCBI Taxonomy" id="746697"/>
    <lineage>
        <taxon>Bacteria</taxon>
        <taxon>Pseudomonadati</taxon>
        <taxon>Bacteroidota</taxon>
        <taxon>Flavobacteriia</taxon>
        <taxon>Flavobacteriales</taxon>
        <taxon>Flavobacteriaceae</taxon>
        <taxon>Aequorivita</taxon>
    </lineage>
</organism>
<dbReference type="CDD" id="cd00075">
    <property type="entry name" value="HATPase"/>
    <property type="match status" value="1"/>
</dbReference>
<keyword evidence="5 8" id="KW-0812">Transmembrane</keyword>
<dbReference type="KEGG" id="asl:Aeqsu_3191"/>
<protein>
    <recommendedName>
        <fullName evidence="2">histidine kinase</fullName>
        <ecNumber evidence="2">2.7.13.3</ecNumber>
    </recommendedName>
</protein>
<dbReference type="SUPFAM" id="SSF47384">
    <property type="entry name" value="Homodimeric domain of signal transducing histidine kinase"/>
    <property type="match status" value="1"/>
</dbReference>
<dbReference type="SMART" id="SM00387">
    <property type="entry name" value="HATPase_c"/>
    <property type="match status" value="1"/>
</dbReference>
<evidence type="ECO:0000256" key="8">
    <source>
        <dbReference type="SAM" id="Phobius"/>
    </source>
</evidence>
<evidence type="ECO:0000256" key="1">
    <source>
        <dbReference type="ARBA" id="ARBA00000085"/>
    </source>
</evidence>
<evidence type="ECO:0000256" key="5">
    <source>
        <dbReference type="ARBA" id="ARBA00022692"/>
    </source>
</evidence>
<dbReference type="InterPro" id="IPR036890">
    <property type="entry name" value="HATPase_C_sf"/>
</dbReference>
<dbReference type="GO" id="GO:0005886">
    <property type="term" value="C:plasma membrane"/>
    <property type="evidence" value="ECO:0007669"/>
    <property type="project" value="TreeGrafter"/>
</dbReference>
<dbReference type="CDD" id="cd00082">
    <property type="entry name" value="HisKA"/>
    <property type="match status" value="1"/>
</dbReference>
<dbReference type="Gene3D" id="1.10.287.130">
    <property type="match status" value="1"/>
</dbReference>
<dbReference type="InterPro" id="IPR005467">
    <property type="entry name" value="His_kinase_dom"/>
</dbReference>
<keyword evidence="6 10" id="KW-0418">Kinase</keyword>
<dbReference type="Gene3D" id="3.30.565.10">
    <property type="entry name" value="Histidine kinase-like ATPase, C-terminal domain"/>
    <property type="match status" value="1"/>
</dbReference>
<proteinExistence type="predicted"/>
<dbReference type="PROSITE" id="PS50109">
    <property type="entry name" value="HIS_KIN"/>
    <property type="match status" value="1"/>
</dbReference>
<keyword evidence="7 8" id="KW-1133">Transmembrane helix</keyword>
<dbReference type="EC" id="2.7.13.3" evidence="2"/>
<dbReference type="InterPro" id="IPR003594">
    <property type="entry name" value="HATPase_dom"/>
</dbReference>
<feature type="domain" description="Histidine kinase" evidence="9">
    <location>
        <begin position="216"/>
        <end position="414"/>
    </location>
</feature>
<dbReference type="RefSeq" id="WP_014783871.1">
    <property type="nucleotide sequence ID" value="NC_018013.1"/>
</dbReference>
<evidence type="ECO:0000256" key="3">
    <source>
        <dbReference type="ARBA" id="ARBA00022553"/>
    </source>
</evidence>
<dbReference type="InterPro" id="IPR036097">
    <property type="entry name" value="HisK_dim/P_sf"/>
</dbReference>
<dbReference type="OrthoDB" id="1522504at2"/>
<gene>
    <name evidence="10" type="ordered locus">Aeqsu_3191</name>
</gene>
<dbReference type="Proteomes" id="UP000006049">
    <property type="component" value="Chromosome"/>
</dbReference>
<keyword evidence="11" id="KW-1185">Reference proteome</keyword>
<dbReference type="Pfam" id="PF00512">
    <property type="entry name" value="HisKA"/>
    <property type="match status" value="1"/>
</dbReference>
<dbReference type="Pfam" id="PF02518">
    <property type="entry name" value="HATPase_c"/>
    <property type="match status" value="1"/>
</dbReference>
<dbReference type="EMBL" id="CP003280">
    <property type="protein sequence ID" value="AFL82622.1"/>
    <property type="molecule type" value="Genomic_DNA"/>
</dbReference>
<dbReference type="SUPFAM" id="SSF55874">
    <property type="entry name" value="ATPase domain of HSP90 chaperone/DNA topoisomerase II/histidine kinase"/>
    <property type="match status" value="1"/>
</dbReference>
<evidence type="ECO:0000313" key="11">
    <source>
        <dbReference type="Proteomes" id="UP000006049"/>
    </source>
</evidence>
<dbReference type="InterPro" id="IPR050428">
    <property type="entry name" value="TCS_sensor_his_kinase"/>
</dbReference>
<dbReference type="AlphaFoldDB" id="I3Z054"/>
<dbReference type="PATRIC" id="fig|746697.3.peg.3239"/>
<feature type="transmembrane region" description="Helical" evidence="8">
    <location>
        <begin position="127"/>
        <end position="149"/>
    </location>
</feature>
<comment type="catalytic activity">
    <reaction evidence="1">
        <text>ATP + protein L-histidine = ADP + protein N-phospho-L-histidine.</text>
        <dbReference type="EC" id="2.7.13.3"/>
    </reaction>
</comment>
<dbReference type="GO" id="GO:0000155">
    <property type="term" value="F:phosphorelay sensor kinase activity"/>
    <property type="evidence" value="ECO:0007669"/>
    <property type="project" value="InterPro"/>
</dbReference>
<dbReference type="STRING" id="746697.Aeqsu_3191"/>
<evidence type="ECO:0000256" key="6">
    <source>
        <dbReference type="ARBA" id="ARBA00022777"/>
    </source>
</evidence>
<feature type="transmembrane region" description="Helical" evidence="8">
    <location>
        <begin position="12"/>
        <end position="33"/>
    </location>
</feature>
<sequence>MGKKTKLIKKTSKTFLLTGFVLTVLSSIALYFYTKSLLQDQVEESLYSTEARVINALKKGKPVLSFPPITEIKQASLIRPKILKDTVIYDPSQDEMEAFRELSSWKEINGETYQITVRNLVVESEDILIAIVFSNIAIFVLAFLFLFFFNTRKNIKLWNPFFTNLEQMKGFSLSSNKELQLVDSDVLEFSELKDEILLLTSKVRTDYESLKQFTEDVSHEMQTPLAIIQAKIDNIINEHTINDKQFEQISSIQKDIQRLKNLNQRITLLTKIDNNQFIRVEDVNITKLLEEKIENFKELEIDYITLASKNDLITSMDFYLADILINNLISNAIKHSGEEKKISIIAENKTLVISNYGQNALKHPEKLFLRFYREVNSVQSTGLGLAIVKKICDFYNFDLSYSFANQQHSFSITF</sequence>
<dbReference type="PANTHER" id="PTHR45436">
    <property type="entry name" value="SENSOR HISTIDINE KINASE YKOH"/>
    <property type="match status" value="1"/>
</dbReference>
<evidence type="ECO:0000313" key="10">
    <source>
        <dbReference type="EMBL" id="AFL82622.1"/>
    </source>
</evidence>
<keyword evidence="8" id="KW-0472">Membrane</keyword>
<evidence type="ECO:0000256" key="7">
    <source>
        <dbReference type="ARBA" id="ARBA00022989"/>
    </source>
</evidence>
<dbReference type="SMART" id="SM00388">
    <property type="entry name" value="HisKA"/>
    <property type="match status" value="1"/>
</dbReference>
<dbReference type="HOGENOM" id="CLU_000445_89_35_10"/>
<reference evidence="10 11" key="1">
    <citation type="submission" date="2012-06" db="EMBL/GenBank/DDBJ databases">
        <title>The complete genome of Aequorivita sublithincola DSM 14238.</title>
        <authorList>
            <consortium name="US DOE Joint Genome Institute (JGI-PGF)"/>
            <person name="Lucas S."/>
            <person name="Copeland A."/>
            <person name="Lapidus A."/>
            <person name="Goodwin L."/>
            <person name="Pitluck S."/>
            <person name="Peters L."/>
            <person name="Munk A.C.C."/>
            <person name="Kyrpides N."/>
            <person name="Mavromatis K."/>
            <person name="Pagani I."/>
            <person name="Ivanova N."/>
            <person name="Ovchinnikova G."/>
            <person name="Zeytun A."/>
            <person name="Detter J.C."/>
            <person name="Han C."/>
            <person name="Land M."/>
            <person name="Hauser L."/>
            <person name="Markowitz V."/>
            <person name="Cheng J.-F."/>
            <person name="Hugenholtz P."/>
            <person name="Woyke T."/>
            <person name="Wu D."/>
            <person name="Tindall B."/>
            <person name="Faehnrich R."/>
            <person name="Brambilla E."/>
            <person name="Klenk H.-P."/>
            <person name="Eisen J.A."/>
        </authorList>
    </citation>
    <scope>NUCLEOTIDE SEQUENCE [LARGE SCALE GENOMIC DNA]</scope>
    <source>
        <strain evidence="11">DSM 14238 / LMG 21431 / ACAM 643 / 9-3</strain>
    </source>
</reference>
<dbReference type="eggNOG" id="COG0642">
    <property type="taxonomic scope" value="Bacteria"/>
</dbReference>
<keyword evidence="3" id="KW-0597">Phosphoprotein</keyword>
<evidence type="ECO:0000256" key="2">
    <source>
        <dbReference type="ARBA" id="ARBA00012438"/>
    </source>
</evidence>
<keyword evidence="4" id="KW-0808">Transferase</keyword>
<evidence type="ECO:0000256" key="4">
    <source>
        <dbReference type="ARBA" id="ARBA00022679"/>
    </source>
</evidence>